<comment type="caution">
    <text evidence="10">The sequence shown here is derived from an EMBL/GenBank/DDBJ whole genome shotgun (WGS) entry which is preliminary data.</text>
</comment>
<keyword evidence="1" id="KW-0723">Serine/threonine-protein kinase</keyword>
<evidence type="ECO:0000256" key="5">
    <source>
        <dbReference type="ARBA" id="ARBA00022840"/>
    </source>
</evidence>
<evidence type="ECO:0000256" key="2">
    <source>
        <dbReference type="ARBA" id="ARBA00022679"/>
    </source>
</evidence>
<keyword evidence="3 7" id="KW-0547">Nucleotide-binding</keyword>
<dbReference type="InterPro" id="IPR011009">
    <property type="entry name" value="Kinase-like_dom_sf"/>
</dbReference>
<evidence type="ECO:0000256" key="3">
    <source>
        <dbReference type="ARBA" id="ARBA00022741"/>
    </source>
</evidence>
<dbReference type="GO" id="GO:0005524">
    <property type="term" value="F:ATP binding"/>
    <property type="evidence" value="ECO:0007669"/>
    <property type="project" value="UniProtKB-KW"/>
</dbReference>
<accession>A0A0M0JVN3</accession>
<sequence length="117" mass="13377">MISELHSALRHLHARSVLHRDVKLENVLCDTRVRPPSVKLCDLGHAMSCHSMETDRNFYGTPGYAAPEVIRGPLWTFAADAWAMGVVMYALLCNALPFEEGDWKRPVDFSSRHWWKV</sequence>
<evidence type="ECO:0000259" key="9">
    <source>
        <dbReference type="PROSITE" id="PS50011"/>
    </source>
</evidence>
<keyword evidence="2" id="KW-0808">Transferase</keyword>
<dbReference type="Pfam" id="PF00069">
    <property type="entry name" value="Pkinase"/>
    <property type="match status" value="1"/>
</dbReference>
<evidence type="ECO:0000256" key="4">
    <source>
        <dbReference type="ARBA" id="ARBA00022777"/>
    </source>
</evidence>
<dbReference type="SUPFAM" id="SSF56112">
    <property type="entry name" value="Protein kinase-like (PK-like)"/>
    <property type="match status" value="1"/>
</dbReference>
<evidence type="ECO:0000256" key="1">
    <source>
        <dbReference type="ARBA" id="ARBA00022527"/>
    </source>
</evidence>
<dbReference type="InterPro" id="IPR008271">
    <property type="entry name" value="Ser/Thr_kinase_AS"/>
</dbReference>
<dbReference type="PANTHER" id="PTHR24350">
    <property type="entry name" value="SERINE/THREONINE-PROTEIN KINASE IAL-RELATED"/>
    <property type="match status" value="1"/>
</dbReference>
<feature type="binding site" evidence="7">
    <location>
        <position position="42"/>
    </location>
    <ligand>
        <name>ATP</name>
        <dbReference type="ChEBI" id="CHEBI:30616"/>
    </ligand>
</feature>
<dbReference type="PROSITE" id="PS00108">
    <property type="entry name" value="PROTEIN_KINASE_ST"/>
    <property type="match status" value="1"/>
</dbReference>
<dbReference type="Gene3D" id="1.10.510.10">
    <property type="entry name" value="Transferase(Phosphotransferase) domain 1"/>
    <property type="match status" value="1"/>
</dbReference>
<evidence type="ECO:0000256" key="6">
    <source>
        <dbReference type="PIRSR" id="PIRSR630616-1"/>
    </source>
</evidence>
<evidence type="ECO:0000256" key="8">
    <source>
        <dbReference type="PIRSR" id="PIRSR630616-3"/>
    </source>
</evidence>
<dbReference type="AlphaFoldDB" id="A0A0M0JVN3"/>
<keyword evidence="11" id="KW-1185">Reference proteome</keyword>
<protein>
    <submittedName>
        <fullName evidence="10">Map microtubule affinity-regulating kinase 3-like protein</fullName>
    </submittedName>
</protein>
<evidence type="ECO:0000313" key="11">
    <source>
        <dbReference type="Proteomes" id="UP000037460"/>
    </source>
</evidence>
<dbReference type="OrthoDB" id="289250at2759"/>
<dbReference type="InterPro" id="IPR000719">
    <property type="entry name" value="Prot_kinase_dom"/>
</dbReference>
<dbReference type="InterPro" id="IPR030616">
    <property type="entry name" value="Aur-like"/>
</dbReference>
<name>A0A0M0JVN3_9EUKA</name>
<feature type="binding site" evidence="7">
    <location>
        <begin position="25"/>
        <end position="26"/>
    </location>
    <ligand>
        <name>ATP</name>
        <dbReference type="ChEBI" id="CHEBI:30616"/>
    </ligand>
</feature>
<dbReference type="GO" id="GO:0004674">
    <property type="term" value="F:protein serine/threonine kinase activity"/>
    <property type="evidence" value="ECO:0007669"/>
    <property type="project" value="UniProtKB-KW"/>
</dbReference>
<keyword evidence="4 10" id="KW-0418">Kinase</keyword>
<dbReference type="Proteomes" id="UP000037460">
    <property type="component" value="Unassembled WGS sequence"/>
</dbReference>
<feature type="domain" description="Protein kinase" evidence="9">
    <location>
        <begin position="1"/>
        <end position="117"/>
    </location>
</feature>
<feature type="cross-link" description="Glycyl lysine isopeptide (Lys-Gly) (interchain with G-Cter in SUMO2)" evidence="8">
    <location>
        <position position="23"/>
    </location>
</feature>
<proteinExistence type="predicted"/>
<evidence type="ECO:0000313" key="10">
    <source>
        <dbReference type="EMBL" id="KOO30625.1"/>
    </source>
</evidence>
<keyword evidence="5 7" id="KW-0067">ATP-binding</keyword>
<gene>
    <name evidence="10" type="ORF">Ctob_005932</name>
</gene>
<feature type="active site" description="Proton acceptor" evidence="6">
    <location>
        <position position="21"/>
    </location>
</feature>
<evidence type="ECO:0000256" key="7">
    <source>
        <dbReference type="PIRSR" id="PIRSR630616-2"/>
    </source>
</evidence>
<organism evidence="10 11">
    <name type="scientific">Chrysochromulina tobinii</name>
    <dbReference type="NCBI Taxonomy" id="1460289"/>
    <lineage>
        <taxon>Eukaryota</taxon>
        <taxon>Haptista</taxon>
        <taxon>Haptophyta</taxon>
        <taxon>Prymnesiophyceae</taxon>
        <taxon>Prymnesiales</taxon>
        <taxon>Chrysochromulinaceae</taxon>
        <taxon>Chrysochromulina</taxon>
    </lineage>
</organism>
<reference evidence="11" key="1">
    <citation type="journal article" date="2015" name="PLoS Genet.">
        <title>Genome Sequence and Transcriptome Analyses of Chrysochromulina tobin: Metabolic Tools for Enhanced Algal Fitness in the Prominent Order Prymnesiales (Haptophyceae).</title>
        <authorList>
            <person name="Hovde B.T."/>
            <person name="Deodato C.R."/>
            <person name="Hunsperger H.M."/>
            <person name="Ryken S.A."/>
            <person name="Yost W."/>
            <person name="Jha R.K."/>
            <person name="Patterson J."/>
            <person name="Monnat R.J. Jr."/>
            <person name="Barlow S.B."/>
            <person name="Starkenburg S.R."/>
            <person name="Cattolico R.A."/>
        </authorList>
    </citation>
    <scope>NUCLEOTIDE SEQUENCE</scope>
    <source>
        <strain evidence="11">CCMP291</strain>
    </source>
</reference>
<dbReference type="PROSITE" id="PS50011">
    <property type="entry name" value="PROTEIN_KINASE_DOM"/>
    <property type="match status" value="1"/>
</dbReference>
<dbReference type="SMART" id="SM00220">
    <property type="entry name" value="S_TKc"/>
    <property type="match status" value="1"/>
</dbReference>
<dbReference type="EMBL" id="JWZX01002191">
    <property type="protein sequence ID" value="KOO30625.1"/>
    <property type="molecule type" value="Genomic_DNA"/>
</dbReference>